<keyword evidence="2 11" id="KW-0813">Transport</keyword>
<dbReference type="PANTHER" id="PTHR32552:SF81">
    <property type="entry name" value="TONB-DEPENDENT OUTER MEMBRANE RECEPTOR"/>
    <property type="match status" value="1"/>
</dbReference>
<evidence type="ECO:0000313" key="16">
    <source>
        <dbReference type="EMBL" id="SFK21298.1"/>
    </source>
</evidence>
<dbReference type="InterPro" id="IPR036942">
    <property type="entry name" value="Beta-barrel_TonB_sf"/>
</dbReference>
<evidence type="ECO:0000313" key="17">
    <source>
        <dbReference type="Proteomes" id="UP000198725"/>
    </source>
</evidence>
<keyword evidence="4" id="KW-0410">Iron transport</keyword>
<dbReference type="GO" id="GO:0009279">
    <property type="term" value="C:cell outer membrane"/>
    <property type="evidence" value="ECO:0007669"/>
    <property type="project" value="UniProtKB-SubCell"/>
</dbReference>
<keyword evidence="9 11" id="KW-0472">Membrane</keyword>
<keyword evidence="17" id="KW-1185">Reference proteome</keyword>
<keyword evidence="8 12" id="KW-0798">TonB box</keyword>
<keyword evidence="10 11" id="KW-0998">Cell outer membrane</keyword>
<dbReference type="SUPFAM" id="SSF56935">
    <property type="entry name" value="Porins"/>
    <property type="match status" value="1"/>
</dbReference>
<evidence type="ECO:0000256" key="6">
    <source>
        <dbReference type="ARBA" id="ARBA00023004"/>
    </source>
</evidence>
<feature type="chain" id="PRO_5011493078" evidence="13">
    <location>
        <begin position="30"/>
        <end position="781"/>
    </location>
</feature>
<comment type="similarity">
    <text evidence="11 12">Belongs to the TonB-dependent receptor family.</text>
</comment>
<comment type="subcellular location">
    <subcellularLocation>
        <location evidence="1 11">Cell outer membrane</location>
        <topology evidence="1 11">Multi-pass membrane protein</topology>
    </subcellularLocation>
</comment>
<proteinExistence type="inferred from homology"/>
<reference evidence="17" key="1">
    <citation type="submission" date="2016-10" db="EMBL/GenBank/DDBJ databases">
        <authorList>
            <person name="Varghese N."/>
            <person name="Submissions S."/>
        </authorList>
    </citation>
    <scope>NUCLEOTIDE SEQUENCE [LARGE SCALE GENOMIC DNA]</scope>
    <source>
        <strain evidence="17">MO64</strain>
    </source>
</reference>
<dbReference type="Pfam" id="PF07715">
    <property type="entry name" value="Plug"/>
    <property type="match status" value="1"/>
</dbReference>
<keyword evidence="6" id="KW-0408">Iron</keyword>
<evidence type="ECO:0000259" key="14">
    <source>
        <dbReference type="Pfam" id="PF00593"/>
    </source>
</evidence>
<dbReference type="Gene3D" id="2.40.170.20">
    <property type="entry name" value="TonB-dependent receptor, beta-barrel domain"/>
    <property type="match status" value="1"/>
</dbReference>
<evidence type="ECO:0000256" key="2">
    <source>
        <dbReference type="ARBA" id="ARBA00022448"/>
    </source>
</evidence>
<dbReference type="Pfam" id="PF00593">
    <property type="entry name" value="TonB_dep_Rec_b-barrel"/>
    <property type="match status" value="1"/>
</dbReference>
<keyword evidence="7" id="KW-0406">Ion transport</keyword>
<dbReference type="PANTHER" id="PTHR32552">
    <property type="entry name" value="FERRICHROME IRON RECEPTOR-RELATED"/>
    <property type="match status" value="1"/>
</dbReference>
<evidence type="ECO:0000256" key="11">
    <source>
        <dbReference type="PROSITE-ProRule" id="PRU01360"/>
    </source>
</evidence>
<keyword evidence="16" id="KW-0675">Receptor</keyword>
<dbReference type="Proteomes" id="UP000198725">
    <property type="component" value="Unassembled WGS sequence"/>
</dbReference>
<feature type="domain" description="TonB-dependent receptor-like beta-barrel" evidence="14">
    <location>
        <begin position="337"/>
        <end position="742"/>
    </location>
</feature>
<evidence type="ECO:0000256" key="7">
    <source>
        <dbReference type="ARBA" id="ARBA00023065"/>
    </source>
</evidence>
<dbReference type="InterPro" id="IPR012910">
    <property type="entry name" value="Plug_dom"/>
</dbReference>
<evidence type="ECO:0000256" key="3">
    <source>
        <dbReference type="ARBA" id="ARBA00022452"/>
    </source>
</evidence>
<dbReference type="CDD" id="cd01347">
    <property type="entry name" value="ligand_gated_channel"/>
    <property type="match status" value="1"/>
</dbReference>
<evidence type="ECO:0000256" key="12">
    <source>
        <dbReference type="RuleBase" id="RU003357"/>
    </source>
</evidence>
<evidence type="ECO:0000256" key="1">
    <source>
        <dbReference type="ARBA" id="ARBA00004571"/>
    </source>
</evidence>
<dbReference type="AlphaFoldDB" id="A0A1I3XP60"/>
<sequence>MQFQQYPQKRHGLSLAIAIALLGSFNAVAQPSTPDGGDPAAGAAVGGVSVQGQVPAADVGAQHAQQAQSSTSSTAPIDLATIVVTANKRSELLQNVPMAVSVVSGDDLRREGANSFADYATQIPGLNLISTAAGQTQLVLRGITSGSGQANASVSTYIDDAPYGSSTVYAIGGLLTPDIDPADIERIEVLRGPQGTLYGANSLGGLVKFVTTPPDATRAYGRVTVGYDSVSGGGSGLTERAMFNVPLIEDKLALRVNAYHRDDPGYIDNVATGKSEVNEDTVSGGRAQVLWTPNDKVSVRFSALAQNLSGDGLANAGVEVDPTTLKPIYGYQKQSRAAGTGLFKVKYRLYDLSINADLGWATLVSSSSYGTQRVNQDQDVTMAYGPMLNPAFGLANGGYSISDPITLGKFTQELRLQSSTEQTLAWRAGVFYTRENTTNHQTINVFDATTGALIDLPSLAEISIGPGIFKEWAGYADVTWHATSQLSVLVGARYTHDSTTYTQTGSGLLTGPSQFTSRSTDTPTTFLVNPSFKFNDNLMAYVRVASGFRPGGANVGVPPGLGAPATFKPDKLTSYELGFKSTLLDRSMVFDADVFYIDWSQIQLASTAGNFSFLGNGGKAKSQGVEANWKYEPMRGLVLSANASWTDATLTQDTPPGLYGYNGDRLPWVPKWNANAGVDYNFPLGGGWSGFVGGSYRYVGARMTDFLSEPGPRFTVPSYHGVDLHAGVYVGNWTIRGYVKNLTNARGITSLSSETEDPRGSPFAASYVPPRTVGVTVGLDF</sequence>
<evidence type="ECO:0000256" key="10">
    <source>
        <dbReference type="ARBA" id="ARBA00023237"/>
    </source>
</evidence>
<dbReference type="EMBL" id="FOSR01000001">
    <property type="protein sequence ID" value="SFK21298.1"/>
    <property type="molecule type" value="Genomic_DNA"/>
</dbReference>
<feature type="signal peptide" evidence="13">
    <location>
        <begin position="1"/>
        <end position="29"/>
    </location>
</feature>
<evidence type="ECO:0000256" key="8">
    <source>
        <dbReference type="ARBA" id="ARBA00023077"/>
    </source>
</evidence>
<evidence type="ECO:0000259" key="15">
    <source>
        <dbReference type="Pfam" id="PF07715"/>
    </source>
</evidence>
<evidence type="ECO:0000256" key="4">
    <source>
        <dbReference type="ARBA" id="ARBA00022496"/>
    </source>
</evidence>
<accession>A0A1I3XP60</accession>
<evidence type="ECO:0000256" key="5">
    <source>
        <dbReference type="ARBA" id="ARBA00022692"/>
    </source>
</evidence>
<gene>
    <name evidence="16" type="ORF">SAMN05192579_10183</name>
</gene>
<dbReference type="RefSeq" id="WP_245734769.1">
    <property type="nucleotide sequence ID" value="NZ_FOSR01000001.1"/>
</dbReference>
<evidence type="ECO:0000256" key="9">
    <source>
        <dbReference type="ARBA" id="ARBA00023136"/>
    </source>
</evidence>
<protein>
    <submittedName>
        <fullName evidence="16">Outer membrane receptor proteins, mostly Fe transport</fullName>
    </submittedName>
</protein>
<evidence type="ECO:0000256" key="13">
    <source>
        <dbReference type="SAM" id="SignalP"/>
    </source>
</evidence>
<organism evidence="16 17">
    <name type="scientific">Rhodanobacter glycinis</name>
    <dbReference type="NCBI Taxonomy" id="582702"/>
    <lineage>
        <taxon>Bacteria</taxon>
        <taxon>Pseudomonadati</taxon>
        <taxon>Pseudomonadota</taxon>
        <taxon>Gammaproteobacteria</taxon>
        <taxon>Lysobacterales</taxon>
        <taxon>Rhodanobacteraceae</taxon>
        <taxon>Rhodanobacter</taxon>
    </lineage>
</organism>
<keyword evidence="13" id="KW-0732">Signal</keyword>
<keyword evidence="3 11" id="KW-1134">Transmembrane beta strand</keyword>
<feature type="domain" description="TonB-dependent receptor plug" evidence="15">
    <location>
        <begin position="94"/>
        <end position="205"/>
    </location>
</feature>
<keyword evidence="5 11" id="KW-0812">Transmembrane</keyword>
<dbReference type="PROSITE" id="PS52016">
    <property type="entry name" value="TONB_DEPENDENT_REC_3"/>
    <property type="match status" value="1"/>
</dbReference>
<dbReference type="InterPro" id="IPR000531">
    <property type="entry name" value="Beta-barrel_TonB"/>
</dbReference>
<dbReference type="GO" id="GO:0006826">
    <property type="term" value="P:iron ion transport"/>
    <property type="evidence" value="ECO:0007669"/>
    <property type="project" value="UniProtKB-KW"/>
</dbReference>
<name>A0A1I3XP60_9GAMM</name>
<dbReference type="InterPro" id="IPR039426">
    <property type="entry name" value="TonB-dep_rcpt-like"/>
</dbReference>